<dbReference type="Pfam" id="PF14300">
    <property type="entry name" value="DMP19"/>
    <property type="match status" value="1"/>
</dbReference>
<accession>A0ABY9M0W9</accession>
<name>A0ABY9M0W9_9BURK</name>
<dbReference type="Gene3D" id="3.30.2020.40">
    <property type="entry name" value="Uncharacterised protein PF10387, DUF2442"/>
    <property type="match status" value="1"/>
</dbReference>
<reference evidence="2 3" key="1">
    <citation type="submission" date="2023-08" db="EMBL/GenBank/DDBJ databases">
        <title>Achromobacter seleniivolatilans sp. nov., isolated from seleniferous soil.</title>
        <authorList>
            <person name="Zhang S."/>
            <person name="Li K."/>
            <person name="Peng J."/>
            <person name="Zhao Q."/>
            <person name="Wang H."/>
            <person name="Guo Y."/>
        </authorList>
    </citation>
    <scope>NUCLEOTIDE SEQUENCE [LARGE SCALE GENOMIC DNA]</scope>
    <source>
        <strain evidence="2 3">R39</strain>
    </source>
</reference>
<dbReference type="RefSeq" id="WP_306943467.1">
    <property type="nucleotide sequence ID" value="NZ_CP132976.1"/>
</dbReference>
<evidence type="ECO:0000259" key="1">
    <source>
        <dbReference type="Pfam" id="PF14300"/>
    </source>
</evidence>
<dbReference type="Gene3D" id="1.20.1420.60">
    <property type="match status" value="1"/>
</dbReference>
<sequence length="215" mass="24534">MPSSNYRIQSITLNDTHLLLTLADGQVLAEPIKRYIRLEKATPAEREQWQLVDDGHGVVWPALWEPSADGMLNVHDLLWDQHYEQAMAKLSAAQWKLDELSPTDQELVALWRMEADINNGGFMQFLCNWGDPTCQLALQALRKVGALHMLAVLTRMRGLIDRFEDAPEVIALNDIYGAMTEAEQQEMEDLDHKFWDYPDQLSRLGLRCYGAPARA</sequence>
<dbReference type="InterPro" id="IPR018841">
    <property type="entry name" value="DUF2442"/>
</dbReference>
<protein>
    <submittedName>
        <fullName evidence="2">DUF4375 domain-containing protein</fullName>
    </submittedName>
</protein>
<dbReference type="Pfam" id="PF10387">
    <property type="entry name" value="DUF2442"/>
    <property type="match status" value="1"/>
</dbReference>
<gene>
    <name evidence="2" type="ORF">RAS12_27740</name>
</gene>
<dbReference type="InterPro" id="IPR025402">
    <property type="entry name" value="DMP19_C"/>
</dbReference>
<feature type="domain" description="DNA mimic protein DMP19 C-terminal" evidence="1">
    <location>
        <begin position="98"/>
        <end position="202"/>
    </location>
</feature>
<evidence type="ECO:0000313" key="3">
    <source>
        <dbReference type="Proteomes" id="UP001234798"/>
    </source>
</evidence>
<organism evidence="2 3">
    <name type="scientific">Achromobacter seleniivolatilans</name>
    <dbReference type="NCBI Taxonomy" id="3047478"/>
    <lineage>
        <taxon>Bacteria</taxon>
        <taxon>Pseudomonadati</taxon>
        <taxon>Pseudomonadota</taxon>
        <taxon>Betaproteobacteria</taxon>
        <taxon>Burkholderiales</taxon>
        <taxon>Alcaligenaceae</taxon>
        <taxon>Achromobacter</taxon>
    </lineage>
</organism>
<dbReference type="Proteomes" id="UP001234798">
    <property type="component" value="Chromosome"/>
</dbReference>
<proteinExistence type="predicted"/>
<dbReference type="EMBL" id="CP132976">
    <property type="protein sequence ID" value="WMD20355.1"/>
    <property type="molecule type" value="Genomic_DNA"/>
</dbReference>
<evidence type="ECO:0000313" key="2">
    <source>
        <dbReference type="EMBL" id="WMD20355.1"/>
    </source>
</evidence>
<keyword evidence="3" id="KW-1185">Reference proteome</keyword>